<name>A0A5R9B798_9MICC</name>
<reference evidence="2 3" key="1">
    <citation type="submission" date="2019-05" db="EMBL/GenBank/DDBJ databases">
        <title>Nesterenkonia sp. GY074 isolated from the Southern Atlantic Ocean.</title>
        <authorList>
            <person name="Zhang G."/>
        </authorList>
    </citation>
    <scope>NUCLEOTIDE SEQUENCE [LARGE SCALE GENOMIC DNA]</scope>
    <source>
        <strain evidence="2 3">GY074</strain>
    </source>
</reference>
<dbReference type="GO" id="GO:0043190">
    <property type="term" value="C:ATP-binding cassette (ABC) transporter complex"/>
    <property type="evidence" value="ECO:0007669"/>
    <property type="project" value="InterPro"/>
</dbReference>
<sequence>MSLMTFQRRGPTMPVRRSLSAAPVTAAALTLGVILSGCSDPPQPAPEPTGDDIERAWHLAVGSDPLDRTIAQVYAMALNSHEAPTVVVEEEDQTAVSLAAELARAAPREGPETEEVQDEDVDDRYELVIARTMPLAEELDPEGYAELTAPDPENDLGPAAAPEELVSLVEAQLSEAELFEPTAAVLSSRVHITSVTAETYEVDGEEDTDFDTLAPDCGELVVGVSAELPDVTDLLEETYECVPEDLRTADEDTLVDLLITAEIDAALFTSSHPGSADHALISLEDVRRAFPEDQYAPIVSSRVADEVPGVVDEISAALDDEAMLTIRRLIHGDDALDPEDAATYWLVEEGLLAEPENWG</sequence>
<feature type="domain" description="ABC-type glycine betaine transport system substrate-binding" evidence="1">
    <location>
        <begin position="234"/>
        <end position="346"/>
    </location>
</feature>
<proteinExistence type="predicted"/>
<evidence type="ECO:0000313" key="2">
    <source>
        <dbReference type="EMBL" id="TLP92908.1"/>
    </source>
</evidence>
<dbReference type="AlphaFoldDB" id="A0A5R9B798"/>
<comment type="caution">
    <text evidence="2">The sequence shown here is derived from an EMBL/GenBank/DDBJ whole genome shotgun (WGS) entry which is preliminary data.</text>
</comment>
<dbReference type="Gene3D" id="3.40.190.10">
    <property type="entry name" value="Periplasmic binding protein-like II"/>
    <property type="match status" value="1"/>
</dbReference>
<evidence type="ECO:0000313" key="3">
    <source>
        <dbReference type="Proteomes" id="UP000310458"/>
    </source>
</evidence>
<protein>
    <recommendedName>
        <fullName evidence="1">ABC-type glycine betaine transport system substrate-binding domain-containing protein</fullName>
    </recommendedName>
</protein>
<dbReference type="Pfam" id="PF04069">
    <property type="entry name" value="OpuAC"/>
    <property type="match status" value="1"/>
</dbReference>
<dbReference type="InterPro" id="IPR007210">
    <property type="entry name" value="ABC_Gly_betaine_transp_sub-bd"/>
</dbReference>
<dbReference type="Gene3D" id="3.40.190.120">
    <property type="entry name" value="Osmoprotection protein (prox), domain 2"/>
    <property type="match status" value="1"/>
</dbReference>
<dbReference type="OrthoDB" id="4963929at2"/>
<dbReference type="EMBL" id="VAVZ01000055">
    <property type="protein sequence ID" value="TLP92908.1"/>
    <property type="molecule type" value="Genomic_DNA"/>
</dbReference>
<dbReference type="SUPFAM" id="SSF53850">
    <property type="entry name" value="Periplasmic binding protein-like II"/>
    <property type="match status" value="1"/>
</dbReference>
<gene>
    <name evidence="2" type="ORF">FEF26_14250</name>
</gene>
<evidence type="ECO:0000259" key="1">
    <source>
        <dbReference type="Pfam" id="PF04069"/>
    </source>
</evidence>
<keyword evidence="3" id="KW-1185">Reference proteome</keyword>
<organism evidence="2 3">
    <name type="scientific">Nesterenkonia salmonea</name>
    <dbReference type="NCBI Taxonomy" id="1804987"/>
    <lineage>
        <taxon>Bacteria</taxon>
        <taxon>Bacillati</taxon>
        <taxon>Actinomycetota</taxon>
        <taxon>Actinomycetes</taxon>
        <taxon>Micrococcales</taxon>
        <taxon>Micrococcaceae</taxon>
        <taxon>Nesterenkonia</taxon>
    </lineage>
</organism>
<dbReference type="Proteomes" id="UP000310458">
    <property type="component" value="Unassembled WGS sequence"/>
</dbReference>
<accession>A0A5R9B798</accession>
<dbReference type="GO" id="GO:0022857">
    <property type="term" value="F:transmembrane transporter activity"/>
    <property type="evidence" value="ECO:0007669"/>
    <property type="project" value="InterPro"/>
</dbReference>